<organism evidence="5 6">
    <name type="scientific">Qingshengfaniella alkalisoli</name>
    <dbReference type="NCBI Taxonomy" id="2599296"/>
    <lineage>
        <taxon>Bacteria</taxon>
        <taxon>Pseudomonadati</taxon>
        <taxon>Pseudomonadota</taxon>
        <taxon>Alphaproteobacteria</taxon>
        <taxon>Rhodobacterales</taxon>
        <taxon>Paracoccaceae</taxon>
        <taxon>Qingshengfaniella</taxon>
    </lineage>
</organism>
<dbReference type="OrthoDB" id="9807628at2"/>
<feature type="transmembrane region" description="Helical" evidence="3">
    <location>
        <begin position="12"/>
        <end position="32"/>
    </location>
</feature>
<dbReference type="KEGG" id="lit:FPZ52_08265"/>
<dbReference type="RefSeq" id="WP_146364995.1">
    <property type="nucleotide sequence ID" value="NZ_CP042261.1"/>
</dbReference>
<keyword evidence="1" id="KW-0802">TPR repeat</keyword>
<dbReference type="InterPro" id="IPR002035">
    <property type="entry name" value="VWF_A"/>
</dbReference>
<dbReference type="Proteomes" id="UP000318483">
    <property type="component" value="Chromosome"/>
</dbReference>
<evidence type="ECO:0000256" key="3">
    <source>
        <dbReference type="SAM" id="Phobius"/>
    </source>
</evidence>
<protein>
    <submittedName>
        <fullName evidence="5">VWA domain-containing protein</fullName>
    </submittedName>
</protein>
<feature type="compositionally biased region" description="Polar residues" evidence="2">
    <location>
        <begin position="503"/>
        <end position="513"/>
    </location>
</feature>
<reference evidence="5 6" key="1">
    <citation type="submission" date="2019-07" db="EMBL/GenBank/DDBJ databases">
        <title>Litoreibacter alkalisoli sp. nov., isolated from saline-alkaline soil.</title>
        <authorList>
            <person name="Wang S."/>
            <person name="Xu L."/>
            <person name="Xing Y.-T."/>
            <person name="Sun J.-Q."/>
        </authorList>
    </citation>
    <scope>NUCLEOTIDE SEQUENCE [LARGE SCALE GENOMIC DNA]</scope>
    <source>
        <strain evidence="5 6">LN3S51</strain>
    </source>
</reference>
<keyword evidence="3" id="KW-0472">Membrane</keyword>
<feature type="region of interest" description="Disordered" evidence="2">
    <location>
        <begin position="503"/>
        <end position="529"/>
    </location>
</feature>
<dbReference type="PANTHER" id="PTHR22550">
    <property type="entry name" value="SPORE GERMINATION PROTEIN"/>
    <property type="match status" value="1"/>
</dbReference>
<dbReference type="InterPro" id="IPR050768">
    <property type="entry name" value="UPF0353/GerABKA_families"/>
</dbReference>
<evidence type="ECO:0000256" key="1">
    <source>
        <dbReference type="PROSITE-ProRule" id="PRU00339"/>
    </source>
</evidence>
<sequence>MTSLFLFFEAFHFLRPFWLLLVPAVLTLWWMIRRAETRRDVPNDGIAPHLRAALILGAKDRRRSLPIDGVTLGVILCALGAAGPTWSRLPDPFAAQSAPVVVVLKVTDTMEEDDVAPSRLERGKQKIRDFLDLRAGARTALVAYAGTAHVVLPMTEDPSVMRPYLEGLSPDIMPQKGEVAADALALAQSVLADEADTGGVLIVTDGIDPADVDTLNATGSGVAVLSMLPEGVRDRGLDALSIPLVEVTPDGGDLRRLDGLLNAAYRRAALENTEQPWLDRAYWLAWPAALIVLLWFRRGWTMRWLVLATLAYGAAAPNPSRADGVVDWFLTPDQQGQIAFNRRNFVDASELFEDPLWRGYALYRSGQYEDSIEVLARLDTAQASFIQGMAQIKSRSYRDAVRSFQTTLTRDPDYPGAADNLKLAEQIVDYVEEAREQSDTGDDGIGADEVVFDNEANRGVDSQVEVPQDGGDAPLTTEQWMNTVDTQTSDFLRIRFALEAVQASASDAGQPQAQPDDIEPDTTAEEAAQ</sequence>
<proteinExistence type="predicted"/>
<keyword evidence="6" id="KW-1185">Reference proteome</keyword>
<evidence type="ECO:0000313" key="6">
    <source>
        <dbReference type="Proteomes" id="UP000318483"/>
    </source>
</evidence>
<dbReference type="InterPro" id="IPR036465">
    <property type="entry name" value="vWFA_dom_sf"/>
</dbReference>
<dbReference type="Gene3D" id="3.40.50.410">
    <property type="entry name" value="von Willebrand factor, type A domain"/>
    <property type="match status" value="1"/>
</dbReference>
<feature type="transmembrane region" description="Helical" evidence="3">
    <location>
        <begin position="65"/>
        <end position="83"/>
    </location>
</feature>
<feature type="repeat" description="TPR" evidence="1">
    <location>
        <begin position="381"/>
        <end position="414"/>
    </location>
</feature>
<dbReference type="Gene3D" id="1.25.40.10">
    <property type="entry name" value="Tetratricopeptide repeat domain"/>
    <property type="match status" value="1"/>
</dbReference>
<dbReference type="Pfam" id="PF13519">
    <property type="entry name" value="VWA_2"/>
    <property type="match status" value="1"/>
</dbReference>
<feature type="domain" description="VWFA" evidence="4">
    <location>
        <begin position="100"/>
        <end position="206"/>
    </location>
</feature>
<dbReference type="EMBL" id="CP042261">
    <property type="protein sequence ID" value="QDY69617.1"/>
    <property type="molecule type" value="Genomic_DNA"/>
</dbReference>
<evidence type="ECO:0000256" key="2">
    <source>
        <dbReference type="SAM" id="MobiDB-lite"/>
    </source>
</evidence>
<dbReference type="InterPro" id="IPR011990">
    <property type="entry name" value="TPR-like_helical_dom_sf"/>
</dbReference>
<dbReference type="SUPFAM" id="SSF48452">
    <property type="entry name" value="TPR-like"/>
    <property type="match status" value="1"/>
</dbReference>
<keyword evidence="3" id="KW-1133">Transmembrane helix</keyword>
<name>A0A5B8J4Z3_9RHOB</name>
<dbReference type="PANTHER" id="PTHR22550:SF14">
    <property type="entry name" value="VWFA DOMAIN-CONTAINING PROTEIN"/>
    <property type="match status" value="1"/>
</dbReference>
<keyword evidence="3" id="KW-0812">Transmembrane</keyword>
<accession>A0A5B8J4Z3</accession>
<gene>
    <name evidence="5" type="ORF">FPZ52_08265</name>
</gene>
<feature type="region of interest" description="Disordered" evidence="2">
    <location>
        <begin position="456"/>
        <end position="476"/>
    </location>
</feature>
<dbReference type="SUPFAM" id="SSF53300">
    <property type="entry name" value="vWA-like"/>
    <property type="match status" value="1"/>
</dbReference>
<feature type="compositionally biased region" description="Acidic residues" evidence="2">
    <location>
        <begin position="516"/>
        <end position="529"/>
    </location>
</feature>
<dbReference type="InterPro" id="IPR019734">
    <property type="entry name" value="TPR_rpt"/>
</dbReference>
<dbReference type="PROSITE" id="PS50005">
    <property type="entry name" value="TPR"/>
    <property type="match status" value="1"/>
</dbReference>
<dbReference type="AlphaFoldDB" id="A0A5B8J4Z3"/>
<evidence type="ECO:0000313" key="5">
    <source>
        <dbReference type="EMBL" id="QDY69617.1"/>
    </source>
</evidence>
<evidence type="ECO:0000259" key="4">
    <source>
        <dbReference type="Pfam" id="PF13519"/>
    </source>
</evidence>